<accession>A0ABV6DMW8</accession>
<keyword evidence="1" id="KW-0812">Transmembrane</keyword>
<feature type="transmembrane region" description="Helical" evidence="1">
    <location>
        <begin position="6"/>
        <end position="26"/>
    </location>
</feature>
<feature type="transmembrane region" description="Helical" evidence="1">
    <location>
        <begin position="79"/>
        <end position="98"/>
    </location>
</feature>
<dbReference type="InterPro" id="IPR004761">
    <property type="entry name" value="Spore_GerAB"/>
</dbReference>
<protein>
    <submittedName>
        <fullName evidence="2">GerAB/ArcD/ProY family transporter</fullName>
    </submittedName>
</protein>
<organism evidence="2 3">
    <name type="scientific">Paenibacillus chartarius</name>
    <dbReference type="NCBI Taxonomy" id="747481"/>
    <lineage>
        <taxon>Bacteria</taxon>
        <taxon>Bacillati</taxon>
        <taxon>Bacillota</taxon>
        <taxon>Bacilli</taxon>
        <taxon>Bacillales</taxon>
        <taxon>Paenibacillaceae</taxon>
        <taxon>Paenibacillus</taxon>
    </lineage>
</organism>
<feature type="transmembrane region" description="Helical" evidence="1">
    <location>
        <begin position="263"/>
        <end position="287"/>
    </location>
</feature>
<gene>
    <name evidence="2" type="ORF">ACFFK0_16295</name>
</gene>
<name>A0ABV6DMW8_9BACL</name>
<feature type="transmembrane region" description="Helical" evidence="1">
    <location>
        <begin position="211"/>
        <end position="233"/>
    </location>
</feature>
<keyword evidence="3" id="KW-1185">Reference proteome</keyword>
<keyword evidence="1" id="KW-1133">Transmembrane helix</keyword>
<dbReference type="Proteomes" id="UP001589776">
    <property type="component" value="Unassembled WGS sequence"/>
</dbReference>
<feature type="transmembrane region" description="Helical" evidence="1">
    <location>
        <begin position="110"/>
        <end position="128"/>
    </location>
</feature>
<reference evidence="2 3" key="1">
    <citation type="submission" date="2024-09" db="EMBL/GenBank/DDBJ databases">
        <authorList>
            <person name="Sun Q."/>
            <person name="Mori K."/>
        </authorList>
    </citation>
    <scope>NUCLEOTIDE SEQUENCE [LARGE SCALE GENOMIC DNA]</scope>
    <source>
        <strain evidence="2 3">CCM 7759</strain>
    </source>
</reference>
<evidence type="ECO:0000313" key="3">
    <source>
        <dbReference type="Proteomes" id="UP001589776"/>
    </source>
</evidence>
<comment type="caution">
    <text evidence="2">The sequence shown here is derived from an EMBL/GenBank/DDBJ whole genome shotgun (WGS) entry which is preliminary data.</text>
</comment>
<feature type="transmembrane region" description="Helical" evidence="1">
    <location>
        <begin position="134"/>
        <end position="154"/>
    </location>
</feature>
<evidence type="ECO:0000313" key="2">
    <source>
        <dbReference type="EMBL" id="MFC0213992.1"/>
    </source>
</evidence>
<dbReference type="EMBL" id="JBHLWN010000067">
    <property type="protein sequence ID" value="MFC0213992.1"/>
    <property type="molecule type" value="Genomic_DNA"/>
</dbReference>
<dbReference type="Pfam" id="PF03845">
    <property type="entry name" value="Spore_permease"/>
    <property type="match status" value="1"/>
</dbReference>
<sequence>MNRYVFYPVVLCMLANTILFVPTLLIGQRNDGAFASIGFSIILGYGFARLFATSLAKFPGQGLPEIFEQLLPGWVGKSFLLYLAVMWFMAGGIVLVTYSRIIQRFVNPDFNLHLLILFLAVVSSIAASGDSRSVMYLCEVLLFLNVPLIGLILFKALSNKYMDWDAVWSLTDYVFAPPSWQALSASSYVFTGYVNWSILNRSFPIGRKPGFIWAIPILGTGVLLTTFLIPVGLHGTVAVDHYIYIWISTADSLRMEFGFVERVLFVFLLLYLSVCLLFITLTWHIGMELTKGLLPRTIENALNNRLPWDKWAIFGTVTAGFMLLSRYFNEKQFIELTSFWLEIRLPSELLLVSLLWWLGRKVSA</sequence>
<keyword evidence="1" id="KW-0472">Membrane</keyword>
<dbReference type="RefSeq" id="WP_377471326.1">
    <property type="nucleotide sequence ID" value="NZ_JBHLWN010000067.1"/>
</dbReference>
<feature type="transmembrane region" description="Helical" evidence="1">
    <location>
        <begin position="308"/>
        <end position="327"/>
    </location>
</feature>
<feature type="transmembrane region" description="Helical" evidence="1">
    <location>
        <begin position="33"/>
        <end position="52"/>
    </location>
</feature>
<evidence type="ECO:0000256" key="1">
    <source>
        <dbReference type="SAM" id="Phobius"/>
    </source>
</evidence>
<proteinExistence type="predicted"/>